<organism evidence="1">
    <name type="scientific">mine drainage metagenome</name>
    <dbReference type="NCBI Taxonomy" id="410659"/>
    <lineage>
        <taxon>unclassified sequences</taxon>
        <taxon>metagenomes</taxon>
        <taxon>ecological metagenomes</taxon>
    </lineage>
</organism>
<protein>
    <submittedName>
        <fullName evidence="1">MULE transposase, conserved domain protein</fullName>
    </submittedName>
</protein>
<reference evidence="1" key="2">
    <citation type="journal article" date="2014" name="ISME J.">
        <title>Microbial stratification in low pH oxic and suboxic macroscopic growths along an acid mine drainage.</title>
        <authorList>
            <person name="Mendez-Garcia C."/>
            <person name="Mesa V."/>
            <person name="Sprenger R.R."/>
            <person name="Richter M."/>
            <person name="Diez M.S."/>
            <person name="Solano J."/>
            <person name="Bargiela R."/>
            <person name="Golyshina O.V."/>
            <person name="Manteca A."/>
            <person name="Ramos J.L."/>
            <person name="Gallego J.R."/>
            <person name="Llorente I."/>
            <person name="Martins Dos Santos V.A."/>
            <person name="Jensen O.N."/>
            <person name="Pelaez A.I."/>
            <person name="Sanchez J."/>
            <person name="Ferrer M."/>
        </authorList>
    </citation>
    <scope>NUCLEOTIDE SEQUENCE</scope>
</reference>
<dbReference type="AlphaFoldDB" id="T1ALW2"/>
<reference evidence="1" key="1">
    <citation type="submission" date="2013-08" db="EMBL/GenBank/DDBJ databases">
        <authorList>
            <person name="Mendez C."/>
            <person name="Richter M."/>
            <person name="Ferrer M."/>
            <person name="Sanchez J."/>
        </authorList>
    </citation>
    <scope>NUCLEOTIDE SEQUENCE</scope>
</reference>
<comment type="caution">
    <text evidence="1">The sequence shown here is derived from an EMBL/GenBank/DDBJ whole genome shotgun (WGS) entry which is preliminary data.</text>
</comment>
<feature type="non-terminal residue" evidence="1">
    <location>
        <position position="1"/>
    </location>
</feature>
<feature type="non-terminal residue" evidence="1">
    <location>
        <position position="84"/>
    </location>
</feature>
<proteinExistence type="predicted"/>
<gene>
    <name evidence="1" type="ORF">B1B_08786</name>
</gene>
<dbReference type="EMBL" id="AUZY01005758">
    <property type="protein sequence ID" value="EQD57478.1"/>
    <property type="molecule type" value="Genomic_DNA"/>
</dbReference>
<accession>T1ALW2</accession>
<evidence type="ECO:0000313" key="1">
    <source>
        <dbReference type="EMBL" id="EQD57478.1"/>
    </source>
</evidence>
<sequence length="84" mass="9261">SDFAMIVVVKDAVSGFTLYSEKCFSESEQSIVSILNRIRERFGNPSGTISDMRAGILKAVGKVFPGIPVRICLLHFLRDLGKDL</sequence>
<name>T1ALW2_9ZZZZ</name>